<sequence length="133" mass="15504">MRNRWVDQTTFYDPEAKGGGNCAEACVASLFNIPLEDVPTFFDKTDPDPAYRYWRNLENFMFSRGYWLQREDCEYVFEGTYMVSGPSARGCLHMVIYQNGELLHDPHPSRKGVQKVTQTWLLIPLDPANFKRE</sequence>
<protein>
    <submittedName>
        <fullName evidence="1">Uncharacterized protein</fullName>
    </submittedName>
</protein>
<proteinExistence type="predicted"/>
<name>S5VVC5_9CAUD</name>
<keyword evidence="2" id="KW-1185">Reference proteome</keyword>
<reference evidence="1 2" key="1">
    <citation type="journal article" date="2014" name="Genome Announc.">
        <title>Complete Genome Sequence of the Novel Giant Pseudomonas Phage PaBG.</title>
        <authorList>
            <person name="Sykilinda N.N."/>
            <person name="Bondar A.A."/>
            <person name="Gorshkova A.S."/>
            <person name="Kurochkina L.P."/>
            <person name="Kulikov E.E."/>
            <person name="Shneider M.M."/>
            <person name="Kadykov V.A."/>
            <person name="Solovjeva N.V."/>
            <person name="Kabilov M.R."/>
            <person name="Mesyanzhinov V.V."/>
            <person name="Vlassov V.V."/>
            <person name="Drukker V.V."/>
            <person name="Miroshnikov K.A."/>
        </authorList>
    </citation>
    <scope>NUCLEOTIDE SEQUENCE [LARGE SCALE GENOMIC DNA]</scope>
</reference>
<gene>
    <name evidence="1" type="ORF">PaBG_00218</name>
</gene>
<evidence type="ECO:0000313" key="2">
    <source>
        <dbReference type="Proteomes" id="UP000015545"/>
    </source>
</evidence>
<dbReference type="KEGG" id="vg:16574904"/>
<dbReference type="Proteomes" id="UP000015545">
    <property type="component" value="Segment"/>
</dbReference>
<evidence type="ECO:0000313" key="1">
    <source>
        <dbReference type="EMBL" id="AGS82102.1"/>
    </source>
</evidence>
<dbReference type="OrthoDB" id="25915at10239"/>
<dbReference type="RefSeq" id="YP_008433549.1">
    <property type="nucleotide sequence ID" value="NC_022096.1"/>
</dbReference>
<accession>S5VVC5</accession>
<dbReference type="EMBL" id="KF147891">
    <property type="protein sequence ID" value="AGS82102.1"/>
    <property type="molecule type" value="Genomic_DNA"/>
</dbReference>
<organism evidence="1 2">
    <name type="scientific">Pseudomonas phage PaBG</name>
    <dbReference type="NCBI Taxonomy" id="1335230"/>
    <lineage>
        <taxon>Viruses</taxon>
        <taxon>Duplodnaviria</taxon>
        <taxon>Heunggongvirae</taxon>
        <taxon>Uroviricota</taxon>
        <taxon>Caudoviricetes</taxon>
        <taxon>Baikalvirus</taxon>
        <taxon>Baikalvirus PaBG</taxon>
    </lineage>
</organism>